<protein>
    <submittedName>
        <fullName evidence="1">Uncharacterized protein</fullName>
    </submittedName>
</protein>
<proteinExistence type="predicted"/>
<sequence length="65" mass="7898">MVAGFLIIWKFIGEDFLQAAVQIIRNNSRLRVEFFIQKYGMFIYYYCYSGKYLMLQLSKDTIYFE</sequence>
<keyword evidence="2" id="KW-1185">Reference proteome</keyword>
<gene>
    <name evidence="1" type="ORF">GCM10022392_04090</name>
</gene>
<accession>A0ABP7WCZ0</accession>
<comment type="caution">
    <text evidence="1">The sequence shown here is derived from an EMBL/GenBank/DDBJ whole genome shotgun (WGS) entry which is preliminary data.</text>
</comment>
<evidence type="ECO:0000313" key="1">
    <source>
        <dbReference type="EMBL" id="GAA4086338.1"/>
    </source>
</evidence>
<dbReference type="Proteomes" id="UP001500841">
    <property type="component" value="Unassembled WGS sequence"/>
</dbReference>
<reference evidence="2" key="1">
    <citation type="journal article" date="2019" name="Int. J. Syst. Evol. Microbiol.">
        <title>The Global Catalogue of Microorganisms (GCM) 10K type strain sequencing project: providing services to taxonomists for standard genome sequencing and annotation.</title>
        <authorList>
            <consortium name="The Broad Institute Genomics Platform"/>
            <consortium name="The Broad Institute Genome Sequencing Center for Infectious Disease"/>
            <person name="Wu L."/>
            <person name="Ma J."/>
        </authorList>
    </citation>
    <scope>NUCLEOTIDE SEQUENCE [LARGE SCALE GENOMIC DNA]</scope>
    <source>
        <strain evidence="2">JCM 17085</strain>
    </source>
</reference>
<name>A0ABP7WCZ0_9SPHI</name>
<organism evidence="1 2">
    <name type="scientific">Mucilaginibacter panaciglaebae</name>
    <dbReference type="NCBI Taxonomy" id="502331"/>
    <lineage>
        <taxon>Bacteria</taxon>
        <taxon>Pseudomonadati</taxon>
        <taxon>Bacteroidota</taxon>
        <taxon>Sphingobacteriia</taxon>
        <taxon>Sphingobacteriales</taxon>
        <taxon>Sphingobacteriaceae</taxon>
        <taxon>Mucilaginibacter</taxon>
    </lineage>
</organism>
<dbReference type="EMBL" id="BAABCV010000001">
    <property type="protein sequence ID" value="GAA4086338.1"/>
    <property type="molecule type" value="Genomic_DNA"/>
</dbReference>
<evidence type="ECO:0000313" key="2">
    <source>
        <dbReference type="Proteomes" id="UP001500841"/>
    </source>
</evidence>